<reference evidence="1" key="2">
    <citation type="submission" date="2020-07" db="EMBL/GenBank/DDBJ databases">
        <authorList>
            <person name="Vera ALvarez R."/>
            <person name="Arias-Moreno D.M."/>
            <person name="Jimenez-Jacinto V."/>
            <person name="Jimenez-Bremont J.F."/>
            <person name="Swaminathan K."/>
            <person name="Moose S.P."/>
            <person name="Guerrero-Gonzalez M.L."/>
            <person name="Marino-Ramirez L."/>
            <person name="Landsman D."/>
            <person name="Rodriguez-Kessler M."/>
            <person name="Delgado-Sanchez P."/>
        </authorList>
    </citation>
    <scope>NUCLEOTIDE SEQUENCE</scope>
    <source>
        <tissue evidence="1">Cladode</tissue>
    </source>
</reference>
<reference evidence="1" key="1">
    <citation type="journal article" date="2013" name="J. Plant Res.">
        <title>Effect of fungi and light on seed germination of three Opuntia species from semiarid lands of central Mexico.</title>
        <authorList>
            <person name="Delgado-Sanchez P."/>
            <person name="Jimenez-Bremont J.F."/>
            <person name="Guerrero-Gonzalez Mde L."/>
            <person name="Flores J."/>
        </authorList>
    </citation>
    <scope>NUCLEOTIDE SEQUENCE</scope>
    <source>
        <tissue evidence="1">Cladode</tissue>
    </source>
</reference>
<dbReference type="EMBL" id="GISG01177704">
    <property type="protein sequence ID" value="MBA4653161.1"/>
    <property type="molecule type" value="Transcribed_RNA"/>
</dbReference>
<evidence type="ECO:0000313" key="1">
    <source>
        <dbReference type="EMBL" id="MBA4653161.1"/>
    </source>
</evidence>
<name>A0A7C9DVW2_OPUST</name>
<dbReference type="AlphaFoldDB" id="A0A7C9DVW2"/>
<protein>
    <submittedName>
        <fullName evidence="1">Uncharacterized protein</fullName>
    </submittedName>
</protein>
<proteinExistence type="predicted"/>
<sequence length="192" mass="22416">MEGSDQMVLPIKKRCHILASSPPKTQESLQCHIPVFTSFSASSDSINSAHLPNPRPSKQLCTENRNLEFKTQKETTDYLWGLFDYIRADFSVESGDENQIRVLGALPIEKRFDVIGRKAGVENRNKKKPWWKSMVARGRDKLRREKMRLQKANVKNLLCQFWNREEESQWMIEHKQDPYAFLSLPLSRPLRV</sequence>
<organism evidence="1">
    <name type="scientific">Opuntia streptacantha</name>
    <name type="common">Prickly pear cactus</name>
    <name type="synonym">Opuntia cardona</name>
    <dbReference type="NCBI Taxonomy" id="393608"/>
    <lineage>
        <taxon>Eukaryota</taxon>
        <taxon>Viridiplantae</taxon>
        <taxon>Streptophyta</taxon>
        <taxon>Embryophyta</taxon>
        <taxon>Tracheophyta</taxon>
        <taxon>Spermatophyta</taxon>
        <taxon>Magnoliopsida</taxon>
        <taxon>eudicotyledons</taxon>
        <taxon>Gunneridae</taxon>
        <taxon>Pentapetalae</taxon>
        <taxon>Caryophyllales</taxon>
        <taxon>Cactineae</taxon>
        <taxon>Cactaceae</taxon>
        <taxon>Opuntioideae</taxon>
        <taxon>Opuntia</taxon>
    </lineage>
</organism>
<accession>A0A7C9DVW2</accession>